<dbReference type="GO" id="GO:0006897">
    <property type="term" value="P:endocytosis"/>
    <property type="evidence" value="ECO:0007669"/>
    <property type="project" value="InterPro"/>
</dbReference>
<evidence type="ECO:0000313" key="8">
    <source>
        <dbReference type="Proteomes" id="UP000054408"/>
    </source>
</evidence>
<dbReference type="Proteomes" id="UP000054408">
    <property type="component" value="Unassembled WGS sequence"/>
</dbReference>
<evidence type="ECO:0000256" key="2">
    <source>
        <dbReference type="ARBA" id="ARBA00022443"/>
    </source>
</evidence>
<dbReference type="AlphaFoldDB" id="A0A0L0D4D8"/>
<evidence type="ECO:0000256" key="1">
    <source>
        <dbReference type="ARBA" id="ARBA00004496"/>
    </source>
</evidence>
<dbReference type="FunFam" id="2.30.30.40:FF:000072">
    <property type="entry name" value="Unconventional Myosin IB"/>
    <property type="match status" value="1"/>
</dbReference>
<dbReference type="PROSITE" id="PS50002">
    <property type="entry name" value="SH3"/>
    <property type="match status" value="1"/>
</dbReference>
<sequence>MSGRKTSSSYFAEIDKSLRKRAGSSPSSSASSRSRASAVHRSGRGSSASGCFGHGSGPALTAVAGSWSHSPLRSQGLPSPHTTAPSGARRQDAADDDSVRSSGSPRSRSTQSPRSLSTMKARAGGRVQSGPPSGRTGQAQAEGRVRALEGNEASSLEAARDLAVGSVRAGSEPRSLGASRGSGDDASDVVLVPHSSLERVVEEELHRGVGSASSGRESQRKRRVLRHSFDAHEPNSSTSPTRPTAVALYDFKGRDGSQLSFKRGDVLLLVSTVSTWWTAELDGRRGKIPFNYVRVRDESEASASDASLKRREQTSPGIDAGFGPSISVSAASGGGSAGESRAEVASSGRVAAAQAARRRKARVYTHGRVDKVKETPQLVSRESLHAAYAEIDRLRQLLVVTQQESIAKSKLVHSLTRSLAVSGDEVRQLKAENRHAAKVAKAQAENCASGACQVSSLAATKYAIRAMTSTASRRLHAGSAPTK</sequence>
<dbReference type="CDD" id="cd00174">
    <property type="entry name" value="SH3"/>
    <property type="match status" value="1"/>
</dbReference>
<reference evidence="7 8" key="1">
    <citation type="submission" date="2010-05" db="EMBL/GenBank/DDBJ databases">
        <title>The Genome Sequence of Thecamonas trahens ATCC 50062.</title>
        <authorList>
            <consortium name="The Broad Institute Genome Sequencing Platform"/>
            <person name="Russ C."/>
            <person name="Cuomo C."/>
            <person name="Shea T."/>
            <person name="Young S.K."/>
            <person name="Zeng Q."/>
            <person name="Koehrsen M."/>
            <person name="Haas B."/>
            <person name="Borodovsky M."/>
            <person name="Guigo R."/>
            <person name="Alvarado L."/>
            <person name="Berlin A."/>
            <person name="Bochicchio J."/>
            <person name="Borenstein D."/>
            <person name="Chapman S."/>
            <person name="Chen Z."/>
            <person name="Freedman E."/>
            <person name="Gellesch M."/>
            <person name="Goldberg J."/>
            <person name="Griggs A."/>
            <person name="Gujja S."/>
            <person name="Heilman E."/>
            <person name="Heiman D."/>
            <person name="Hepburn T."/>
            <person name="Howarth C."/>
            <person name="Jen D."/>
            <person name="Larson L."/>
            <person name="Mehta T."/>
            <person name="Park D."/>
            <person name="Pearson M."/>
            <person name="Roberts A."/>
            <person name="Saif S."/>
            <person name="Shenoy N."/>
            <person name="Sisk P."/>
            <person name="Stolte C."/>
            <person name="Sykes S."/>
            <person name="Thomson T."/>
            <person name="Walk T."/>
            <person name="White J."/>
            <person name="Yandava C."/>
            <person name="Burger G."/>
            <person name="Gray M.W."/>
            <person name="Holland P.W.H."/>
            <person name="King N."/>
            <person name="Lang F.B.F."/>
            <person name="Roger A.J."/>
            <person name="Ruiz-Trillo I."/>
            <person name="Lander E."/>
            <person name="Nusbaum C."/>
        </authorList>
    </citation>
    <scope>NUCLEOTIDE SEQUENCE [LARGE SCALE GENOMIC DNA]</scope>
    <source>
        <strain evidence="7 8">ATCC 50062</strain>
    </source>
</reference>
<dbReference type="GO" id="GO:0005737">
    <property type="term" value="C:cytoplasm"/>
    <property type="evidence" value="ECO:0007669"/>
    <property type="project" value="UniProtKB-SubCell"/>
</dbReference>
<dbReference type="Pfam" id="PF00018">
    <property type="entry name" value="SH3_1"/>
    <property type="match status" value="1"/>
</dbReference>
<feature type="compositionally biased region" description="Polar residues" evidence="5">
    <location>
        <begin position="1"/>
        <end position="10"/>
    </location>
</feature>
<keyword evidence="8" id="KW-1185">Reference proteome</keyword>
<organism evidence="7 8">
    <name type="scientific">Thecamonas trahens ATCC 50062</name>
    <dbReference type="NCBI Taxonomy" id="461836"/>
    <lineage>
        <taxon>Eukaryota</taxon>
        <taxon>Apusozoa</taxon>
        <taxon>Apusomonadida</taxon>
        <taxon>Apusomonadidae</taxon>
        <taxon>Thecamonas</taxon>
    </lineage>
</organism>
<keyword evidence="3" id="KW-0963">Cytoplasm</keyword>
<evidence type="ECO:0000259" key="6">
    <source>
        <dbReference type="PROSITE" id="PS50002"/>
    </source>
</evidence>
<dbReference type="GO" id="GO:0015629">
    <property type="term" value="C:actin cytoskeleton"/>
    <property type="evidence" value="ECO:0007669"/>
    <property type="project" value="TreeGrafter"/>
</dbReference>
<feature type="compositionally biased region" description="Low complexity" evidence="5">
    <location>
        <begin position="23"/>
        <end position="50"/>
    </location>
</feature>
<dbReference type="SUPFAM" id="SSF50044">
    <property type="entry name" value="SH3-domain"/>
    <property type="match status" value="1"/>
</dbReference>
<dbReference type="STRING" id="461836.A0A0L0D4D8"/>
<dbReference type="InterPro" id="IPR001452">
    <property type="entry name" value="SH3_domain"/>
</dbReference>
<dbReference type="InterPro" id="IPR036028">
    <property type="entry name" value="SH3-like_dom_sf"/>
</dbReference>
<dbReference type="RefSeq" id="XP_013760242.1">
    <property type="nucleotide sequence ID" value="XM_013904788.1"/>
</dbReference>
<protein>
    <recommendedName>
        <fullName evidence="6">SH3 domain-containing protein</fullName>
    </recommendedName>
</protein>
<feature type="region of interest" description="Disordered" evidence="5">
    <location>
        <begin position="202"/>
        <end position="242"/>
    </location>
</feature>
<dbReference type="EMBL" id="GL349444">
    <property type="protein sequence ID" value="KNC46971.1"/>
    <property type="molecule type" value="Genomic_DNA"/>
</dbReference>
<dbReference type="eggNOG" id="KOG1843">
    <property type="taxonomic scope" value="Eukaryota"/>
</dbReference>
<accession>A0A0L0D4D8</accession>
<evidence type="ECO:0000256" key="4">
    <source>
        <dbReference type="PROSITE-ProRule" id="PRU00192"/>
    </source>
</evidence>
<keyword evidence="2 4" id="KW-0728">SH3 domain</keyword>
<dbReference type="OrthoDB" id="10255964at2759"/>
<evidence type="ECO:0000313" key="7">
    <source>
        <dbReference type="EMBL" id="KNC46971.1"/>
    </source>
</evidence>
<comment type="subcellular location">
    <subcellularLocation>
        <location evidence="1">Cytoplasm</location>
    </subcellularLocation>
</comment>
<dbReference type="SMART" id="SM00326">
    <property type="entry name" value="SH3"/>
    <property type="match status" value="1"/>
</dbReference>
<dbReference type="Gene3D" id="2.30.30.40">
    <property type="entry name" value="SH3 Domains"/>
    <property type="match status" value="1"/>
</dbReference>
<feature type="region of interest" description="Disordered" evidence="5">
    <location>
        <begin position="1"/>
        <end position="188"/>
    </location>
</feature>
<dbReference type="GeneID" id="25563012"/>
<feature type="region of interest" description="Disordered" evidence="5">
    <location>
        <begin position="301"/>
        <end position="325"/>
    </location>
</feature>
<feature type="compositionally biased region" description="Low complexity" evidence="5">
    <location>
        <begin position="100"/>
        <end position="117"/>
    </location>
</feature>
<evidence type="ECO:0000256" key="3">
    <source>
        <dbReference type="ARBA" id="ARBA00022490"/>
    </source>
</evidence>
<name>A0A0L0D4D8_THETB</name>
<dbReference type="PRINTS" id="PR00452">
    <property type="entry name" value="SH3DOMAIN"/>
</dbReference>
<gene>
    <name evidence="7" type="ORF">AMSG_03404</name>
</gene>
<feature type="compositionally biased region" description="Basic and acidic residues" evidence="5">
    <location>
        <begin position="89"/>
        <end position="99"/>
    </location>
</feature>
<evidence type="ECO:0000256" key="5">
    <source>
        <dbReference type="SAM" id="MobiDB-lite"/>
    </source>
</evidence>
<proteinExistence type="predicted"/>
<dbReference type="GO" id="GO:0051666">
    <property type="term" value="P:actin cortical patch localization"/>
    <property type="evidence" value="ECO:0007669"/>
    <property type="project" value="InterPro"/>
</dbReference>
<feature type="compositionally biased region" description="Polar residues" evidence="5">
    <location>
        <begin position="67"/>
        <end position="85"/>
    </location>
</feature>
<dbReference type="InterPro" id="IPR046982">
    <property type="entry name" value="BIN3/RVS161-like"/>
</dbReference>
<dbReference type="PANTHER" id="PTHR47174:SF3">
    <property type="entry name" value="BRIDGING INTEGRATOR 3"/>
    <property type="match status" value="1"/>
</dbReference>
<feature type="domain" description="SH3" evidence="6">
    <location>
        <begin position="240"/>
        <end position="298"/>
    </location>
</feature>
<dbReference type="PANTHER" id="PTHR47174">
    <property type="entry name" value="BRIDGING INTEGRATOR 3"/>
    <property type="match status" value="1"/>
</dbReference>